<evidence type="ECO:0000313" key="3">
    <source>
        <dbReference type="Proteomes" id="UP000218542"/>
    </source>
</evidence>
<feature type="transmembrane region" description="Helical" evidence="1">
    <location>
        <begin position="43"/>
        <end position="62"/>
    </location>
</feature>
<dbReference type="PROSITE" id="PS51257">
    <property type="entry name" value="PROKAR_LIPOPROTEIN"/>
    <property type="match status" value="1"/>
</dbReference>
<sequence length="85" mass="9385">MIRQQLVLIGLKSSIYIAVTVFFLSCMIGYASNLAIETLMQKALIAGCLTGLTAFVLVIMLVKYVPNNIDMINDENSKDNKEQGK</sequence>
<evidence type="ECO:0000256" key="1">
    <source>
        <dbReference type="SAM" id="Phobius"/>
    </source>
</evidence>
<dbReference type="EMBL" id="BAOS01000005">
    <property type="protein sequence ID" value="GAX60029.1"/>
    <property type="molecule type" value="Genomic_DNA"/>
</dbReference>
<feature type="transmembrane region" description="Helical" evidence="1">
    <location>
        <begin position="7"/>
        <end position="31"/>
    </location>
</feature>
<keyword evidence="1" id="KW-0812">Transmembrane</keyword>
<keyword evidence="1" id="KW-1133">Transmembrane helix</keyword>
<reference evidence="3" key="1">
    <citation type="journal article" date="2017" name="Environ. Microbiol. Rep.">
        <title>Genetic Diversity of Marine Anaerobic Ammonium-Oxidizing Bacteria as Revealed by Genomic and Proteomic Analyses of 'Candidatus Scalindua japonica'.</title>
        <authorList>
            <person name="Oshiki M."/>
            <person name="Mizuto K."/>
            <person name="Kimura Z."/>
            <person name="Kindaichi T."/>
            <person name="Satoh H."/>
            <person name="Okabe S."/>
        </authorList>
    </citation>
    <scope>NUCLEOTIDE SEQUENCE [LARGE SCALE GENOMIC DNA]</scope>
    <source>
        <strain evidence="3">husup-a2</strain>
    </source>
</reference>
<comment type="caution">
    <text evidence="2">The sequence shown here is derived from an EMBL/GenBank/DDBJ whole genome shotgun (WGS) entry which is preliminary data.</text>
</comment>
<dbReference type="Proteomes" id="UP000218542">
    <property type="component" value="Unassembled WGS sequence"/>
</dbReference>
<protein>
    <submittedName>
        <fullName evidence="2">2-methylthioadenine synthetase</fullName>
    </submittedName>
</protein>
<keyword evidence="3" id="KW-1185">Reference proteome</keyword>
<accession>A0A286TVX5</accession>
<keyword evidence="1" id="KW-0472">Membrane</keyword>
<proteinExistence type="predicted"/>
<gene>
    <name evidence="2" type="ORF">SCALIN_C05_0114</name>
</gene>
<dbReference type="RefSeq" id="WP_096893229.1">
    <property type="nucleotide sequence ID" value="NZ_BAOS01000005.1"/>
</dbReference>
<dbReference type="AlphaFoldDB" id="A0A286TVX5"/>
<name>A0A286TVX5_9BACT</name>
<organism evidence="2 3">
    <name type="scientific">Candidatus Scalindua japonica</name>
    <dbReference type="NCBI Taxonomy" id="1284222"/>
    <lineage>
        <taxon>Bacteria</taxon>
        <taxon>Pseudomonadati</taxon>
        <taxon>Planctomycetota</taxon>
        <taxon>Candidatus Brocadiia</taxon>
        <taxon>Candidatus Brocadiales</taxon>
        <taxon>Candidatus Scalinduaceae</taxon>
        <taxon>Candidatus Scalindua</taxon>
    </lineage>
</organism>
<dbReference type="OrthoDB" id="9865924at2"/>
<evidence type="ECO:0000313" key="2">
    <source>
        <dbReference type="EMBL" id="GAX60029.1"/>
    </source>
</evidence>